<dbReference type="Pfam" id="PF04392">
    <property type="entry name" value="ABC_sub_bind"/>
    <property type="match status" value="1"/>
</dbReference>
<keyword evidence="1" id="KW-0732">Signal</keyword>
<dbReference type="CDD" id="cd06325">
    <property type="entry name" value="PBP1_ABC_unchar_transporter"/>
    <property type="match status" value="1"/>
</dbReference>
<dbReference type="Proteomes" id="UP000266172">
    <property type="component" value="Unassembled WGS sequence"/>
</dbReference>
<feature type="chain" id="PRO_5039296818" evidence="1">
    <location>
        <begin position="25"/>
        <end position="320"/>
    </location>
</feature>
<feature type="signal peptide" evidence="1">
    <location>
        <begin position="1"/>
        <end position="24"/>
    </location>
</feature>
<protein>
    <submittedName>
        <fullName evidence="2">ABC transporter substrate-binding protein</fullName>
    </submittedName>
</protein>
<organism evidence="2 3">
    <name type="scientific">Roseburia hominis</name>
    <dbReference type="NCBI Taxonomy" id="301301"/>
    <lineage>
        <taxon>Bacteria</taxon>
        <taxon>Bacillati</taxon>
        <taxon>Bacillota</taxon>
        <taxon>Clostridia</taxon>
        <taxon>Lachnospirales</taxon>
        <taxon>Lachnospiraceae</taxon>
        <taxon>Roseburia</taxon>
    </lineage>
</organism>
<dbReference type="Gene3D" id="3.40.50.2300">
    <property type="match status" value="2"/>
</dbReference>
<dbReference type="RefSeq" id="WP_118097097.1">
    <property type="nucleotide sequence ID" value="NZ_QRVL01000003.1"/>
</dbReference>
<evidence type="ECO:0000313" key="3">
    <source>
        <dbReference type="Proteomes" id="UP000266172"/>
    </source>
</evidence>
<evidence type="ECO:0000256" key="1">
    <source>
        <dbReference type="SAM" id="SignalP"/>
    </source>
</evidence>
<proteinExistence type="predicted"/>
<dbReference type="SUPFAM" id="SSF53822">
    <property type="entry name" value="Periplasmic binding protein-like I"/>
    <property type="match status" value="1"/>
</dbReference>
<dbReference type="InterPro" id="IPR007487">
    <property type="entry name" value="ABC_transpt-TYRBP-like"/>
</dbReference>
<name>A0A395VCW7_9FIRM</name>
<dbReference type="PROSITE" id="PS51257">
    <property type="entry name" value="PROKAR_LIPOPROTEIN"/>
    <property type="match status" value="1"/>
</dbReference>
<comment type="caution">
    <text evidence="2">The sequence shown here is derived from an EMBL/GenBank/DDBJ whole genome shotgun (WGS) entry which is preliminary data.</text>
</comment>
<accession>A0A395VCW7</accession>
<sequence length="320" mass="33844">MKKAHKLISAVLVSTMVLSMTACGSGEKTYKVGILQQLEHPALDQATQGFQDALTKLMGDSVTFDVQNAQGEQANCSSIATTFVSNNYDLILANATTALQASAAATSTIPVLGTSVTDYATALDIDDWTGATGKNISGTSDLAPLDQQEDMLVELFPDARNVGILYCSAEPNSVYQATEFGKYLDEDGISHKEYTVADSNDIASVVQNAVSEVDVIYIPTDNTMAGNTEAVDNITRPAGIPIIAGEEGICSGCGVATLSISYYDIGYKAGEMAYDILVNGKDISTMDIEYAPNITKEYNAAICSDLGITVPDDYVAIDAE</sequence>
<dbReference type="EMBL" id="QRVL01000003">
    <property type="protein sequence ID" value="RGS41358.1"/>
    <property type="molecule type" value="Genomic_DNA"/>
</dbReference>
<dbReference type="PANTHER" id="PTHR35271">
    <property type="entry name" value="ABC TRANSPORTER, SUBSTRATE-BINDING LIPOPROTEIN-RELATED"/>
    <property type="match status" value="1"/>
</dbReference>
<evidence type="ECO:0000313" key="2">
    <source>
        <dbReference type="EMBL" id="RGS41358.1"/>
    </source>
</evidence>
<dbReference type="PANTHER" id="PTHR35271:SF1">
    <property type="entry name" value="ABC TRANSPORTER, SUBSTRATE-BINDING LIPOPROTEIN"/>
    <property type="match status" value="1"/>
</dbReference>
<dbReference type="AlphaFoldDB" id="A0A395VCW7"/>
<gene>
    <name evidence="2" type="ORF">DWX93_06840</name>
</gene>
<reference evidence="2 3" key="1">
    <citation type="submission" date="2018-08" db="EMBL/GenBank/DDBJ databases">
        <title>A genome reference for cultivated species of the human gut microbiota.</title>
        <authorList>
            <person name="Zou Y."/>
            <person name="Xue W."/>
            <person name="Luo G."/>
        </authorList>
    </citation>
    <scope>NUCLEOTIDE SEQUENCE [LARGE SCALE GENOMIC DNA]</scope>
    <source>
        <strain evidence="2 3">AF22-12AC</strain>
    </source>
</reference>
<dbReference type="InterPro" id="IPR028082">
    <property type="entry name" value="Peripla_BP_I"/>
</dbReference>